<accession>T1GY28</accession>
<protein>
    <submittedName>
        <fullName evidence="1">Uncharacterized protein</fullName>
    </submittedName>
</protein>
<dbReference type="EMBL" id="CAQQ02378435">
    <property type="status" value="NOT_ANNOTATED_CDS"/>
    <property type="molecule type" value="Genomic_DNA"/>
</dbReference>
<reference evidence="1" key="2">
    <citation type="submission" date="2015-06" db="UniProtKB">
        <authorList>
            <consortium name="EnsemblMetazoa"/>
        </authorList>
    </citation>
    <scope>IDENTIFICATION</scope>
</reference>
<keyword evidence="2" id="KW-1185">Reference proteome</keyword>
<dbReference type="AlphaFoldDB" id="T1GY28"/>
<reference evidence="2" key="1">
    <citation type="submission" date="2013-02" db="EMBL/GenBank/DDBJ databases">
        <authorList>
            <person name="Hughes D."/>
        </authorList>
    </citation>
    <scope>NUCLEOTIDE SEQUENCE</scope>
    <source>
        <strain>Durham</strain>
        <strain evidence="2">NC isolate 2 -- Noor lab</strain>
    </source>
</reference>
<dbReference type="HOGENOM" id="CLU_3428612_0_0_1"/>
<evidence type="ECO:0000313" key="2">
    <source>
        <dbReference type="Proteomes" id="UP000015102"/>
    </source>
</evidence>
<proteinExistence type="predicted"/>
<dbReference type="Proteomes" id="UP000015102">
    <property type="component" value="Unassembled WGS sequence"/>
</dbReference>
<dbReference type="EnsemblMetazoa" id="MESCA008748-RA">
    <property type="protein sequence ID" value="MESCA008748-PA"/>
    <property type="gene ID" value="MESCA008748"/>
</dbReference>
<sequence length="20" mass="2333">MEIPVAHSLFMKMANQSWLV</sequence>
<organism evidence="1 2">
    <name type="scientific">Megaselia scalaris</name>
    <name type="common">Humpbacked fly</name>
    <name type="synonym">Phora scalaris</name>
    <dbReference type="NCBI Taxonomy" id="36166"/>
    <lineage>
        <taxon>Eukaryota</taxon>
        <taxon>Metazoa</taxon>
        <taxon>Ecdysozoa</taxon>
        <taxon>Arthropoda</taxon>
        <taxon>Hexapoda</taxon>
        <taxon>Insecta</taxon>
        <taxon>Pterygota</taxon>
        <taxon>Neoptera</taxon>
        <taxon>Endopterygota</taxon>
        <taxon>Diptera</taxon>
        <taxon>Brachycera</taxon>
        <taxon>Muscomorpha</taxon>
        <taxon>Platypezoidea</taxon>
        <taxon>Phoridae</taxon>
        <taxon>Megaseliini</taxon>
        <taxon>Megaselia</taxon>
    </lineage>
</organism>
<evidence type="ECO:0000313" key="1">
    <source>
        <dbReference type="EnsemblMetazoa" id="MESCA008748-PA"/>
    </source>
</evidence>
<name>T1GY28_MEGSC</name>